<sequence length="596" mass="70510">MQSSSILKDSSIVYRIEPFYFKQNNFNRKSVPGYSTYSFSKQMFYEHIDNLMFLEEDDDSFQNQIAKAFEIDWNQRKKITYDDTYQQKEFIFPEKGTHYEYLVEEKKDKKTKEILHQRFIRFSINNVQLIISETQVGFIVYDLKVVGLYDVINGEKHHYNLTIENYDWAMYYLRKLQVAEEGYLNKYIRDPEAIARMKDYQQRKNEVKKNKLDFEEKKPADPKLISIPIKWTDLTAGLLRELGETGSFSNQKDIGYHSLLFTSAYVQHPTNITSEEHDLFELLVANKTYRVSHGYKETYHKKTTLDDVVRPFDNVMWSLSAEGVSNLVYTVDDKQTMKFFKNTYKNRRETNYYYMYVLALLQKYSLLYFTISTNELLFQSSVYLGEEMTWEARNEELKRTREFQAKMLKFTIHGFYEQVSYHTHYNDLYEQLIKVNRIPELKQELSPKIEAFHQVVESLVHEQNEKEKEQAELERRRLLDEEKRSQEKQNSIIQTITYFLLPATLTTGILGMNIPWITQSSNFFLAYAIFGVTLLTAILSLILNKGIKGVSAKVVIILSILALFAFGVWDANTNDEKPQEENQEENKEEDSPEEEA</sequence>
<keyword evidence="3 7" id="KW-1133">Transmembrane helix</keyword>
<evidence type="ECO:0000313" key="9">
    <source>
        <dbReference type="Proteomes" id="UP000183988"/>
    </source>
</evidence>
<comment type="subcellular location">
    <subcellularLocation>
        <location evidence="1">Membrane</location>
        <topology evidence="1">Multi-pass membrane protein</topology>
    </subcellularLocation>
</comment>
<evidence type="ECO:0000256" key="3">
    <source>
        <dbReference type="ARBA" id="ARBA00022989"/>
    </source>
</evidence>
<keyword evidence="5" id="KW-0175">Coiled coil</keyword>
<feature type="transmembrane region" description="Helical" evidence="7">
    <location>
        <begin position="496"/>
        <end position="517"/>
    </location>
</feature>
<evidence type="ECO:0000256" key="1">
    <source>
        <dbReference type="ARBA" id="ARBA00004141"/>
    </source>
</evidence>
<proteinExistence type="predicted"/>
<keyword evidence="4 7" id="KW-0472">Membrane</keyword>
<evidence type="ECO:0000256" key="6">
    <source>
        <dbReference type="SAM" id="MobiDB-lite"/>
    </source>
</evidence>
<dbReference type="SUPFAM" id="SSF144083">
    <property type="entry name" value="Magnesium transport protein CorA, transmembrane region"/>
    <property type="match status" value="1"/>
</dbReference>
<evidence type="ECO:0000256" key="2">
    <source>
        <dbReference type="ARBA" id="ARBA00022692"/>
    </source>
</evidence>
<evidence type="ECO:0000256" key="5">
    <source>
        <dbReference type="SAM" id="Coils"/>
    </source>
</evidence>
<accession>A0A1M5JYR6</accession>
<feature type="compositionally biased region" description="Acidic residues" evidence="6">
    <location>
        <begin position="581"/>
        <end position="596"/>
    </location>
</feature>
<feature type="region of interest" description="Disordered" evidence="6">
    <location>
        <begin position="574"/>
        <end position="596"/>
    </location>
</feature>
<evidence type="ECO:0000256" key="7">
    <source>
        <dbReference type="SAM" id="Phobius"/>
    </source>
</evidence>
<name>A0A1M5JYR6_9BACI</name>
<dbReference type="RefSeq" id="WP_072891274.1">
    <property type="nucleotide sequence ID" value="NZ_FQVW01000034.1"/>
</dbReference>
<evidence type="ECO:0000256" key="4">
    <source>
        <dbReference type="ARBA" id="ARBA00023136"/>
    </source>
</evidence>
<dbReference type="InterPro" id="IPR002523">
    <property type="entry name" value="MgTranspt_CorA/ZnTranspt_ZntB"/>
</dbReference>
<dbReference type="Pfam" id="PF01544">
    <property type="entry name" value="CorA"/>
    <property type="match status" value="1"/>
</dbReference>
<dbReference type="GO" id="GO:0046873">
    <property type="term" value="F:metal ion transmembrane transporter activity"/>
    <property type="evidence" value="ECO:0007669"/>
    <property type="project" value="InterPro"/>
</dbReference>
<gene>
    <name evidence="8" type="ORF">SAMN05216225_103427</name>
</gene>
<dbReference type="EMBL" id="FQVW01000034">
    <property type="protein sequence ID" value="SHG45696.1"/>
    <property type="molecule type" value="Genomic_DNA"/>
</dbReference>
<dbReference type="Proteomes" id="UP000183988">
    <property type="component" value="Unassembled WGS sequence"/>
</dbReference>
<keyword evidence="9" id="KW-1185">Reference proteome</keyword>
<feature type="transmembrane region" description="Helical" evidence="7">
    <location>
        <begin position="523"/>
        <end position="543"/>
    </location>
</feature>
<dbReference type="AlphaFoldDB" id="A0A1M5JYR6"/>
<dbReference type="InterPro" id="IPR045863">
    <property type="entry name" value="CorA_TM1_TM2"/>
</dbReference>
<feature type="coiled-coil region" evidence="5">
    <location>
        <begin position="456"/>
        <end position="488"/>
    </location>
</feature>
<reference evidence="8 9" key="1">
    <citation type="submission" date="2016-11" db="EMBL/GenBank/DDBJ databases">
        <authorList>
            <person name="Jaros S."/>
            <person name="Januszkiewicz K."/>
            <person name="Wedrychowicz H."/>
        </authorList>
    </citation>
    <scope>NUCLEOTIDE SEQUENCE [LARGE SCALE GENOMIC DNA]</scope>
    <source>
        <strain evidence="8 9">IBRC-M 10683</strain>
    </source>
</reference>
<dbReference type="GO" id="GO:0016020">
    <property type="term" value="C:membrane"/>
    <property type="evidence" value="ECO:0007669"/>
    <property type="project" value="UniProtKB-SubCell"/>
</dbReference>
<dbReference type="OrthoDB" id="2080857at2"/>
<protein>
    <submittedName>
        <fullName evidence="8">CorA-like Mg2+ transporter protein</fullName>
    </submittedName>
</protein>
<evidence type="ECO:0000313" key="8">
    <source>
        <dbReference type="EMBL" id="SHG45696.1"/>
    </source>
</evidence>
<dbReference type="Gene3D" id="1.20.58.340">
    <property type="entry name" value="Magnesium transport protein CorA, transmembrane region"/>
    <property type="match status" value="1"/>
</dbReference>
<keyword evidence="2 7" id="KW-0812">Transmembrane</keyword>
<organism evidence="8 9">
    <name type="scientific">Ornithinibacillus halophilus</name>
    <dbReference type="NCBI Taxonomy" id="930117"/>
    <lineage>
        <taxon>Bacteria</taxon>
        <taxon>Bacillati</taxon>
        <taxon>Bacillota</taxon>
        <taxon>Bacilli</taxon>
        <taxon>Bacillales</taxon>
        <taxon>Bacillaceae</taxon>
        <taxon>Ornithinibacillus</taxon>
    </lineage>
</organism>
<feature type="transmembrane region" description="Helical" evidence="7">
    <location>
        <begin position="550"/>
        <end position="569"/>
    </location>
</feature>